<accession>A0A2P2QKK1</accession>
<proteinExistence type="predicted"/>
<name>A0A2P2QKK1_RHIMU</name>
<dbReference type="AlphaFoldDB" id="A0A2P2QKK1"/>
<sequence length="21" mass="2465">MHLLSETLNLFPFSAGWIQIF</sequence>
<reference evidence="1" key="1">
    <citation type="submission" date="2018-02" db="EMBL/GenBank/DDBJ databases">
        <title>Rhizophora mucronata_Transcriptome.</title>
        <authorList>
            <person name="Meera S.P."/>
            <person name="Sreeshan A."/>
            <person name="Augustine A."/>
        </authorList>
    </citation>
    <scope>NUCLEOTIDE SEQUENCE</scope>
    <source>
        <tissue evidence="1">Leaf</tissue>
    </source>
</reference>
<evidence type="ECO:0000313" key="1">
    <source>
        <dbReference type="EMBL" id="MBX67530.1"/>
    </source>
</evidence>
<dbReference type="EMBL" id="GGEC01087046">
    <property type="protein sequence ID" value="MBX67530.1"/>
    <property type="molecule type" value="Transcribed_RNA"/>
</dbReference>
<organism evidence="1">
    <name type="scientific">Rhizophora mucronata</name>
    <name type="common">Asiatic mangrove</name>
    <dbReference type="NCBI Taxonomy" id="61149"/>
    <lineage>
        <taxon>Eukaryota</taxon>
        <taxon>Viridiplantae</taxon>
        <taxon>Streptophyta</taxon>
        <taxon>Embryophyta</taxon>
        <taxon>Tracheophyta</taxon>
        <taxon>Spermatophyta</taxon>
        <taxon>Magnoliopsida</taxon>
        <taxon>eudicotyledons</taxon>
        <taxon>Gunneridae</taxon>
        <taxon>Pentapetalae</taxon>
        <taxon>rosids</taxon>
        <taxon>fabids</taxon>
        <taxon>Malpighiales</taxon>
        <taxon>Rhizophoraceae</taxon>
        <taxon>Rhizophora</taxon>
    </lineage>
</organism>
<protein>
    <submittedName>
        <fullName evidence="1">Uncharacterized protein</fullName>
    </submittedName>
</protein>